<evidence type="ECO:0000313" key="1">
    <source>
        <dbReference type="EMBL" id="GEP61947.1"/>
    </source>
</evidence>
<comment type="caution">
    <text evidence="1">The sequence shown here is derived from an EMBL/GenBank/DDBJ whole genome shotgun (WGS) entry which is preliminary data.</text>
</comment>
<accession>A0A512NSM3</accession>
<gene>
    <name evidence="1" type="ORF">RSO01_91130</name>
</gene>
<proteinExistence type="predicted"/>
<dbReference type="EMBL" id="BKAJ01000276">
    <property type="protein sequence ID" value="GEP61947.1"/>
    <property type="molecule type" value="Genomic_DNA"/>
</dbReference>
<organism evidence="1 2">
    <name type="scientific">Reyranella soli</name>
    <dbReference type="NCBI Taxonomy" id="1230389"/>
    <lineage>
        <taxon>Bacteria</taxon>
        <taxon>Pseudomonadati</taxon>
        <taxon>Pseudomonadota</taxon>
        <taxon>Alphaproteobacteria</taxon>
        <taxon>Hyphomicrobiales</taxon>
        <taxon>Reyranellaceae</taxon>
        <taxon>Reyranella</taxon>
    </lineage>
</organism>
<dbReference type="Proteomes" id="UP000321058">
    <property type="component" value="Unassembled WGS sequence"/>
</dbReference>
<dbReference type="AlphaFoldDB" id="A0A512NSM3"/>
<keyword evidence="2" id="KW-1185">Reference proteome</keyword>
<name>A0A512NSM3_9HYPH</name>
<dbReference type="RefSeq" id="WP_147157219.1">
    <property type="nucleotide sequence ID" value="NZ_BKAJ01000276.1"/>
</dbReference>
<protein>
    <submittedName>
        <fullName evidence="1">Uncharacterized protein</fullName>
    </submittedName>
</protein>
<reference evidence="1 2" key="1">
    <citation type="submission" date="2019-07" db="EMBL/GenBank/DDBJ databases">
        <title>Whole genome shotgun sequence of Reyranella soli NBRC 108950.</title>
        <authorList>
            <person name="Hosoyama A."/>
            <person name="Uohara A."/>
            <person name="Ohji S."/>
            <person name="Ichikawa N."/>
        </authorList>
    </citation>
    <scope>NUCLEOTIDE SEQUENCE [LARGE SCALE GENOMIC DNA]</scope>
    <source>
        <strain evidence="1 2">NBRC 108950</strain>
    </source>
</reference>
<evidence type="ECO:0000313" key="2">
    <source>
        <dbReference type="Proteomes" id="UP000321058"/>
    </source>
</evidence>
<sequence>MSREEILARRIVRDVWAYTGGQAGRWAMLHSIARRLVLSDHEEVDRAVKLAEAHGWLELNGLHSVRLTEAGCSLFRTNDKR</sequence>